<dbReference type="CDD" id="cd00118">
    <property type="entry name" value="LysM"/>
    <property type="match status" value="1"/>
</dbReference>
<proteinExistence type="predicted"/>
<reference evidence="4 5" key="1">
    <citation type="journal article" date="2019" name="ISME J.">
        <title>Genome analyses of uncultured TG2/ZB3 bacteria in 'Margulisbacteria' specifically attached to ectosymbiotic spirochetes of protists in the termite gut.</title>
        <authorList>
            <person name="Utami Y.D."/>
            <person name="Kuwahara H."/>
            <person name="Igai K."/>
            <person name="Murakami T."/>
            <person name="Sugaya K."/>
            <person name="Morikawa T."/>
            <person name="Nagura Y."/>
            <person name="Yuki M."/>
            <person name="Deevong P."/>
            <person name="Inoue T."/>
            <person name="Kihara K."/>
            <person name="Lo N."/>
            <person name="Yamada A."/>
            <person name="Ohkuma M."/>
            <person name="Hongoh Y."/>
        </authorList>
    </citation>
    <scope>NUCLEOTIDE SEQUENCE [LARGE SCALE GENOMIC DNA]</scope>
    <source>
        <strain evidence="4">NkOx7-01</strain>
    </source>
</reference>
<dbReference type="InterPro" id="IPR036779">
    <property type="entry name" value="LysM_dom_sf"/>
</dbReference>
<dbReference type="PROSITE" id="PS51196">
    <property type="entry name" value="SECA_MOTOR_DEAD"/>
    <property type="match status" value="1"/>
</dbReference>
<feature type="domain" description="SecA family profile" evidence="2">
    <location>
        <begin position="951"/>
        <end position="1891"/>
    </location>
</feature>
<dbReference type="Proteomes" id="UP000269352">
    <property type="component" value="Unassembled WGS sequence"/>
</dbReference>
<keyword evidence="5" id="KW-1185">Reference proteome</keyword>
<feature type="coiled-coil region" evidence="1">
    <location>
        <begin position="819"/>
        <end position="846"/>
    </location>
</feature>
<dbReference type="Gene3D" id="3.10.350.10">
    <property type="entry name" value="LysM domain"/>
    <property type="match status" value="1"/>
</dbReference>
<dbReference type="InterPro" id="IPR018392">
    <property type="entry name" value="LysM"/>
</dbReference>
<evidence type="ECO:0000256" key="1">
    <source>
        <dbReference type="SAM" id="Coils"/>
    </source>
</evidence>
<organism evidence="4 5">
    <name type="scientific">Termititenax aidoneus</name>
    <dbReference type="NCBI Taxonomy" id="2218524"/>
    <lineage>
        <taxon>Bacteria</taxon>
        <taxon>Bacillati</taxon>
        <taxon>Candidatus Margulisiibacteriota</taxon>
        <taxon>Candidatus Termititenacia</taxon>
        <taxon>Candidatus Termititenacales</taxon>
        <taxon>Candidatus Termititenacaceae</taxon>
        <taxon>Candidatus Termititenax</taxon>
    </lineage>
</organism>
<dbReference type="SMART" id="SM00257">
    <property type="entry name" value="LysM"/>
    <property type="match status" value="1"/>
</dbReference>
<name>A0A388TAG1_TERA1</name>
<protein>
    <submittedName>
        <fullName evidence="4">Uncharacterized protein</fullName>
    </submittedName>
</protein>
<comment type="caution">
    <text evidence="4">The sequence shown here is derived from an EMBL/GenBank/DDBJ whole genome shotgun (WGS) entry which is preliminary data.</text>
</comment>
<evidence type="ECO:0000313" key="5">
    <source>
        <dbReference type="Proteomes" id="UP000269352"/>
    </source>
</evidence>
<sequence length="3922" mass="441828">MGIDVVNDKGELYSPDYILSAKNEVENFFVTELNMPLPANLDEKFTKLWKLSKAKHEELKKYNAYVERQDNYIEQRNAAVILYSVTTSVHTYLAENKMRILAQELLDTETDLINKAGRYYMWMDSFFRVPYVSADESQMLALLSGKAETNNEYIYLASSIIKKRTDIARDTKLDLYNPSISLTKPLAGIVDYEPAAAVQVKEYPLQQEWDINSFAALSERISDLPYIFIESGQTIIDWLTSEDGSLTKNASEQDIQIGLQLAGIFVKDVISGKNLILPRWEALTQSENPVYGIGNLYLLIATVLMQVSLWLALGKRVVFGVECFVNNRTGAQNEFFFRIGDEDFSFPAKSYGDAKAKLLDYLKNDPRYKDIVDQLKFIDIRQNRFFRSENGRDVPPNNPELISRELDDYLRQLSIDTRGIHAEFDKFRYKFGMELGKLAPKNKLLRFLYNWIYKPVDWFSLLDPKVAALVVAPIRDHGSTEQTQRPALAVGRDGKVALTDLDTRQIQTLLAGLYDKVPRITGTNANDTELAGIRTHEDLYNYVERYKDTNETWRRDIVEAIKNSSAYATAQKYYDIVDALNESFKNNIAADGVRLTYNDLALPLTKIQIFDPELPSSTQINTAFIGKKGNIDHTNPDEVILYLGRDFWEADTEERKRILAEALQKIAPAQMPALRQDSGRFVADNGVLDQGIVAKVNDMLPETLLLKNGEGPFVYREDAGKWYVGDKELSVEVHQNTAQTELNTSGKQAVLKLGDDFLAYDAANADAVYRLSDMRGRLGILNISDEIRTAFTALGHANVTSEDLMQLLFSEQTHNSRDIANANIILEAITEEIESLKQDKRADENITPEEYMNILIRQNINTINEMYSTGDVKFIIETITKGIVDLRLTNAGLCFTYGREKYSLDLSDITNIAQRKDLPEEVRGVFSEYFWQTYYIKFWFNKKKDGEYRFKDLTEAIRMDRDIKYGEAFKELQDKVLVYEQQNSEFAGAVRQVEKLEGTLIIENGKVKVLDGFITWNNGQLLKEIANAVKTPLDSSASNYGEQQARILALFREAWWREDRTKGNWRNDPSGKIDVADRIYSLNSRLAELPSEMLGKEISFDALIMALAKTRGQDPSKGTVLGFRFDSGQIFGILTVTNNKNLEAPCGFGKTEMGIVSNLLRILNGQIPITAVPDLALIEDAQKRADMMMPILKLFAGEDIEFGMYDKDNPDTRGVLESLTPHSRRMIYMTFDHLAFQLEADKYALMASGKALLPIDPSFNKKVAFTFDELDALIKRGLTPYQTNISNQQLWSFLDVVRKKGQDILAALTKYSTFTSDFVETLNAEFMNKIIENSLAETYGLKWQKGKDGKPKVTIDDAEKWNRAMAEGKIVDTRLIDKLWGDFSKVNETGMSYAEFGKWVRTQFDYTLLSYAQDHVFREHYDVQGGKVMLIGEGGTISKGSVLHPLETDAPAFVGLQYAIEAKEYGRIRNREKLYQTQDGLSVVMEVWEVRRALEILSDYKVAGYSGTLIGDVADALKVATMATANNVKVQSAVFLKKADMDAGVVKTALENQAAKYPSFIFVDHANQAAYVRSLFVEPWRQNLLNSLDERMRTEALPAARQAMLEVYEMIKGLPIDKFGTSEQNQKIRENLNLNNEFPIDFLELLNKGLNEIEDKAKHIYIYDHNVEESELILARASDPEAIFIGTIRAGRGTNLFSAYNKVLDDINRALNNPQNQGKTFGMLIGELKQKAEQELNKLRADIKKEKSAAEITRLEAKYAEWESKLNAWQIITDEIAKADGQARSGETKLSGLEINEKNVKEFFTPGEKNPYSSVFNGRGVTGIIYGEAISQDVYRQIIARIGRKGEDGKLYIFANMESEIWKDLESKGFSMMELLRQFSKVDEKTGALVYDGIIKEQLLAWLEAGREMHDRQTREITKPTPWGEQYVEEEIRLLMEIQPGFNDPATIENSLFRVQEVTVRALYDLAALSNDVTKLNNQIKLSFGFDLKLTELPQSVDDLLAQVRENWLLINKHIIPNVKLSGDAYSGVDNANSRYFLSELDQAKIHYNDRLKEARRLTLPGQIETIVTQEIEKQLALEEYLHVKAQILAEWSKELREVVLKNSIGRTDLPPDAGGRSRLTAETGKWNAAQNRLEIVYRYRADDDVLHRVADIAEAERFGQLDSTDRNAAALDQNNPLNRFDNPNFTITANVQKKLTDFSKKYPVELPIVFVIRNGEVIDFIAPNMDRVVDLSSILEAKNITLLPDDVLRIYELIKNAQDAAAKVPAGWTADKWAEYKLAEAVESIRSYFSGKYGAEIAFSIKEAFSKFKYVADIQAVTIGDAAMSFGDFENYKSRIALQQNDIVRGGHLHAFNEEITYQDKAVGMDTIVRRPDGSWSYIDLERNVGAGEFLPVFWRNAPAGAQDALDAYRAGVADVEETRTITANVNPAGNTDNPRAAGTSVERIEPARIPTEMSEIARIEAVMRAAQEEDMRYFDEINQKFYADPALKNYLETYDSMRARNSTADELLKLRELADARFRELQNELGYNWRPENRLSAECAAVLKPLADSKGAFMLGLIMSACREFWAVYKSGELEGPELSRHIANFVYNIPENTGFGVMCSIRDNILTDVSINTWNSLFSGKALKPEELAQALFHGNEARAARGLKPLAQKNIDYIAGCLRTWAVDGLLLFSAGFFIDGFYTAMSRPEISGLLDSNDPYDREKFQTALFITCVTEGINNLAFEVPSMVLARVIPGASGALKTLLRSGLGVGAVIGIGQLTEPLKNKVIVNAFNEIERIRMLDEQLGVTRAPLSREEIRRQSAICNTVLHSMQSVVGFAGTAVLSTVTLPPPLALPAVALVGANALFDITENLLYDNINEYTLQSIIALEKSTSVYKIYNVNELRRIDPLPIETAKIFNSTGILARIKMPLSQMIGEKHQAKFNAYWNDLIYGLQMNDPAKYQNWWNNLPGINTLASLVNYLTNGLGSFGDDIFGNGVDENTSRVQFFEFVMSYAIYFMVKEYPELYPNSAELMVDTKHNSSAETGRYVDAVYDETKWYFEYCLNALEFKTTMQAWEAMLGRPKNLSDEAYIGELQNNYHISIDSRTGNCTAVTLPRQQTGFFLNPTRPASIADLRQSGQLFDVNKPLFVSFTAWFFSKCQTDNMSKYISGDKGKITLALRSETIRKEMLAKVRDNDAQAVYDLVARYISAAELNELLTLFFNEKILAEKNVNFQAEYSEFNKSPHSFWSVSQLSPSVSSLFIAEELLAIDFCSGNAAARRRVATLRQGKPEVSDKNISLERLNILIAHWENSPEQRERVRKYLAGEIGFAASVHSGSVSPQEWNAYYNTLPYTVKMRDGLRVLEPSIPHPATPYVFTANGMEFSPAMYKYYADRALFGSYSAGALKQLEYLCNSSIEIPLDKAYAGWKAGDYLTLILNKLAIPEKMRPIALEILQKTNGLDENAILTTESNIYVQVSILSMSPAGSSLTAAAEQAVRKDRRPADDGSPLTAEEQIKLARILQTGILPNETTGQQARSTQIFLQPASRWSLEYFDRAMLPIWLDSYREYFVKQGEKNIDKALDAFLYFGSNVQQQTSVSIILAGSGSTDELYINQYKTACNWLKTAGLITDSTSIPEVLQILMEYKDFAEKQMPVVAGTETLINTALDRPMLNDTVNARTAYVAYAELAKKVNAACGYTAVNAGMLTVFLKLIKDVKDTDAPHGAKILLLLNMLLKYDIKPDSALAGNMLAILDSKPLGRVSLAQTIADLSKGGSLDLSYAILLQEWSQTCLTTYTVVSGDTLSGIARKHNISLQILYRLNPEIDPANGFDVARLKPGAKLAVPPAEAVLRDSAGTEERIENTRPVEIPEQLRNLDITYRRNNVRIRVFYDESKKVIKIGGVEYNIAAMRSNVYALTALGQPEHSLQFKNGYWFLDGKLDD</sequence>
<accession>A0A388TAG1</accession>
<feature type="domain" description="LysM" evidence="3">
    <location>
        <begin position="3774"/>
        <end position="3824"/>
    </location>
</feature>
<dbReference type="SUPFAM" id="SSF54106">
    <property type="entry name" value="LysM domain"/>
    <property type="match status" value="1"/>
</dbReference>
<keyword evidence="1" id="KW-0175">Coiled coil</keyword>
<evidence type="ECO:0000313" key="4">
    <source>
        <dbReference type="EMBL" id="GBR73691.1"/>
    </source>
</evidence>
<feature type="coiled-coil region" evidence="1">
    <location>
        <begin position="1729"/>
        <end position="1772"/>
    </location>
</feature>
<evidence type="ECO:0000259" key="3">
    <source>
        <dbReference type="PROSITE" id="PS51782"/>
    </source>
</evidence>
<dbReference type="Pfam" id="PF01476">
    <property type="entry name" value="LysM"/>
    <property type="match status" value="1"/>
</dbReference>
<dbReference type="InterPro" id="IPR014018">
    <property type="entry name" value="SecA_motor_DEAD"/>
</dbReference>
<dbReference type="SUPFAM" id="SSF52540">
    <property type="entry name" value="P-loop containing nucleoside triphosphate hydrolases"/>
    <property type="match status" value="1"/>
</dbReference>
<dbReference type="EMBL" id="BGZN01000017">
    <property type="protein sequence ID" value="GBR73691.1"/>
    <property type="molecule type" value="Genomic_DNA"/>
</dbReference>
<gene>
    <name evidence="4" type="ORF">NO1_1018</name>
</gene>
<evidence type="ECO:0000259" key="2">
    <source>
        <dbReference type="PROSITE" id="PS51196"/>
    </source>
</evidence>
<dbReference type="InterPro" id="IPR027417">
    <property type="entry name" value="P-loop_NTPase"/>
</dbReference>
<dbReference type="PROSITE" id="PS51782">
    <property type="entry name" value="LYSM"/>
    <property type="match status" value="1"/>
</dbReference>
<dbReference type="Gene3D" id="3.40.50.300">
    <property type="entry name" value="P-loop containing nucleotide triphosphate hydrolases"/>
    <property type="match status" value="1"/>
</dbReference>